<evidence type="ECO:0000256" key="1">
    <source>
        <dbReference type="ARBA" id="ARBA00004651"/>
    </source>
</evidence>
<dbReference type="Proteomes" id="UP000027318">
    <property type="component" value="Unassembled WGS sequence"/>
</dbReference>
<keyword evidence="14" id="KW-1185">Reference proteome</keyword>
<comment type="catalytic activity">
    <reaction evidence="11">
        <text>fluoride(in) = fluoride(out)</text>
        <dbReference type="Rhea" id="RHEA:76159"/>
        <dbReference type="ChEBI" id="CHEBI:17051"/>
    </reaction>
    <physiologicalReaction direction="left-to-right" evidence="11">
        <dbReference type="Rhea" id="RHEA:76160"/>
    </physiologicalReaction>
</comment>
<evidence type="ECO:0000256" key="5">
    <source>
        <dbReference type="ARBA" id="ARBA00022989"/>
    </source>
</evidence>
<dbReference type="PANTHER" id="PTHR28259">
    <property type="entry name" value="FLUORIDE EXPORT PROTEIN 1-RELATED"/>
    <property type="match status" value="1"/>
</dbReference>
<feature type="binding site" evidence="12">
    <location>
        <position position="74"/>
    </location>
    <ligand>
        <name>Na(+)</name>
        <dbReference type="ChEBI" id="CHEBI:29101"/>
        <note>structural</note>
    </ligand>
</feature>
<reference evidence="13 14" key="1">
    <citation type="journal article" date="2005" name="Int. J. Syst. Evol. Microbiol.">
        <title>Nitrincola lacisaponensis gen. nov., sp. nov., a novel alkaliphilic bacterium isolated from an alkaline, saline lake.</title>
        <authorList>
            <person name="Dimitriu P.A."/>
            <person name="Shukla S.K."/>
            <person name="Conradt J."/>
            <person name="Marquez M.C."/>
            <person name="Ventosa A."/>
            <person name="Maglia A."/>
            <person name="Peyton B.M."/>
            <person name="Pinkart H.C."/>
            <person name="Mormile M.R."/>
        </authorList>
    </citation>
    <scope>NUCLEOTIDE SEQUENCE [LARGE SCALE GENOMIC DNA]</scope>
    <source>
        <strain evidence="13 14">4CA</strain>
    </source>
</reference>
<keyword evidence="7 12" id="KW-0406">Ion transport</keyword>
<evidence type="ECO:0000256" key="7">
    <source>
        <dbReference type="ARBA" id="ARBA00023065"/>
    </source>
</evidence>
<dbReference type="GO" id="GO:0062054">
    <property type="term" value="F:fluoride channel activity"/>
    <property type="evidence" value="ECO:0007669"/>
    <property type="project" value="UniProtKB-UniRule"/>
</dbReference>
<feature type="transmembrane region" description="Helical" evidence="12">
    <location>
        <begin position="34"/>
        <end position="55"/>
    </location>
</feature>
<comment type="similarity">
    <text evidence="10 12">Belongs to the fluoride channel Fluc/FEX (TC 1.A.43) family.</text>
</comment>
<keyword evidence="3" id="KW-0997">Cell inner membrane</keyword>
<evidence type="ECO:0000256" key="4">
    <source>
        <dbReference type="ARBA" id="ARBA00022692"/>
    </source>
</evidence>
<dbReference type="STRING" id="267850.ADINL_2533"/>
<evidence type="ECO:0000256" key="10">
    <source>
        <dbReference type="ARBA" id="ARBA00035120"/>
    </source>
</evidence>
<evidence type="ECO:0000256" key="11">
    <source>
        <dbReference type="ARBA" id="ARBA00035585"/>
    </source>
</evidence>
<evidence type="ECO:0000313" key="14">
    <source>
        <dbReference type="Proteomes" id="UP000027318"/>
    </source>
</evidence>
<feature type="transmembrane region" description="Helical" evidence="12">
    <location>
        <begin position="67"/>
        <end position="90"/>
    </location>
</feature>
<evidence type="ECO:0000256" key="2">
    <source>
        <dbReference type="ARBA" id="ARBA00022475"/>
    </source>
</evidence>
<dbReference type="GO" id="GO:0046872">
    <property type="term" value="F:metal ion binding"/>
    <property type="evidence" value="ECO:0007669"/>
    <property type="project" value="UniProtKB-KW"/>
</dbReference>
<keyword evidence="6 12" id="KW-0915">Sodium</keyword>
<dbReference type="PATRIC" id="fig|267850.7.peg.2501"/>
<feature type="transmembrane region" description="Helical" evidence="12">
    <location>
        <begin position="96"/>
        <end position="119"/>
    </location>
</feature>
<gene>
    <name evidence="12" type="primary">fluC</name>
    <name evidence="12" type="synonym">crcB</name>
    <name evidence="13" type="ORF">ADINL_2533</name>
</gene>
<feature type="binding site" evidence="12">
    <location>
        <position position="77"/>
    </location>
    <ligand>
        <name>Na(+)</name>
        <dbReference type="ChEBI" id="CHEBI:29101"/>
        <note>structural</note>
    </ligand>
</feature>
<evidence type="ECO:0000256" key="12">
    <source>
        <dbReference type="HAMAP-Rule" id="MF_00454"/>
    </source>
</evidence>
<evidence type="ECO:0000256" key="6">
    <source>
        <dbReference type="ARBA" id="ARBA00023053"/>
    </source>
</evidence>
<proteinExistence type="inferred from homology"/>
<dbReference type="Pfam" id="PF02537">
    <property type="entry name" value="CRCB"/>
    <property type="match status" value="1"/>
</dbReference>
<evidence type="ECO:0000256" key="9">
    <source>
        <dbReference type="ARBA" id="ARBA00023303"/>
    </source>
</evidence>
<evidence type="ECO:0000313" key="13">
    <source>
        <dbReference type="EMBL" id="KDE39404.1"/>
    </source>
</evidence>
<sequence>MMHIIAVALGGAVGSLLRYWISGMLNTSDARLPLGTLSINVIGSLLMGVAFVLIMEKARISPELRPLLMTGMLGGFTTFSTFSLEAVTLLNEGHTGAALIYVLLSVMLCITALYLGLWFTRLFF</sequence>
<keyword evidence="12" id="KW-0813">Transport</keyword>
<dbReference type="EMBL" id="JMSZ01000032">
    <property type="protein sequence ID" value="KDE39404.1"/>
    <property type="molecule type" value="Genomic_DNA"/>
</dbReference>
<dbReference type="OrthoDB" id="9806299at2"/>
<evidence type="ECO:0000256" key="8">
    <source>
        <dbReference type="ARBA" id="ARBA00023136"/>
    </source>
</evidence>
<dbReference type="InterPro" id="IPR003691">
    <property type="entry name" value="FluC"/>
</dbReference>
<dbReference type="PANTHER" id="PTHR28259:SF1">
    <property type="entry name" value="FLUORIDE EXPORT PROTEIN 1-RELATED"/>
    <property type="match status" value="1"/>
</dbReference>
<keyword evidence="8 12" id="KW-0472">Membrane</keyword>
<dbReference type="HAMAP" id="MF_00454">
    <property type="entry name" value="FluC"/>
    <property type="match status" value="1"/>
</dbReference>
<comment type="subcellular location">
    <subcellularLocation>
        <location evidence="1 12">Cell membrane</location>
        <topology evidence="1 12">Multi-pass membrane protein</topology>
    </subcellularLocation>
</comment>
<dbReference type="AlphaFoldDB" id="A0A063Y138"/>
<organism evidence="13 14">
    <name type="scientific">Nitrincola lacisaponensis</name>
    <dbReference type="NCBI Taxonomy" id="267850"/>
    <lineage>
        <taxon>Bacteria</taxon>
        <taxon>Pseudomonadati</taxon>
        <taxon>Pseudomonadota</taxon>
        <taxon>Gammaproteobacteria</taxon>
        <taxon>Oceanospirillales</taxon>
        <taxon>Oceanospirillaceae</taxon>
        <taxon>Nitrincola</taxon>
    </lineage>
</organism>
<comment type="activity regulation">
    <text evidence="12">Na(+) is not transported, but it plays an essential structural role and its presence is essential for fluoride channel function.</text>
</comment>
<dbReference type="GO" id="GO:0140114">
    <property type="term" value="P:cellular detoxification of fluoride"/>
    <property type="evidence" value="ECO:0007669"/>
    <property type="project" value="UniProtKB-UniRule"/>
</dbReference>
<keyword evidence="12" id="KW-0479">Metal-binding</keyword>
<keyword evidence="2 12" id="KW-1003">Cell membrane</keyword>
<comment type="caution">
    <text evidence="13">The sequence shown here is derived from an EMBL/GenBank/DDBJ whole genome shotgun (WGS) entry which is preliminary data.</text>
</comment>
<dbReference type="RefSeq" id="WP_051632793.1">
    <property type="nucleotide sequence ID" value="NZ_JBKBNO010000002.1"/>
</dbReference>
<accession>A0A063Y138</accession>
<comment type="function">
    <text evidence="12">Fluoride-specific ion channel. Important for reducing fluoride concentration in the cell, thus reducing its toxicity.</text>
</comment>
<dbReference type="GO" id="GO:0005886">
    <property type="term" value="C:plasma membrane"/>
    <property type="evidence" value="ECO:0007669"/>
    <property type="project" value="UniProtKB-SubCell"/>
</dbReference>
<protein>
    <recommendedName>
        <fullName evidence="12">Fluoride-specific ion channel FluC</fullName>
    </recommendedName>
</protein>
<name>A0A063Y138_9GAMM</name>
<keyword evidence="9 12" id="KW-0407">Ion channel</keyword>
<evidence type="ECO:0000256" key="3">
    <source>
        <dbReference type="ARBA" id="ARBA00022519"/>
    </source>
</evidence>
<keyword evidence="4 12" id="KW-0812">Transmembrane</keyword>
<dbReference type="NCBIfam" id="TIGR00494">
    <property type="entry name" value="crcB"/>
    <property type="match status" value="1"/>
</dbReference>
<keyword evidence="5 12" id="KW-1133">Transmembrane helix</keyword>